<organism evidence="8 9">
    <name type="scientific">Salinirubellus salinus</name>
    <dbReference type="NCBI Taxonomy" id="1364945"/>
    <lineage>
        <taxon>Archaea</taxon>
        <taxon>Methanobacteriati</taxon>
        <taxon>Methanobacteriota</taxon>
        <taxon>Stenosarchaea group</taxon>
        <taxon>Halobacteria</taxon>
        <taxon>Halobacteriales</taxon>
        <taxon>Natronomonadaceae</taxon>
        <taxon>Salinirubellus</taxon>
    </lineage>
</organism>
<comment type="catalytic activity">
    <reaction evidence="1">
        <text>ATP + protein L-histidine = ADP + protein N-phospho-L-histidine.</text>
        <dbReference type="EC" id="2.7.13.3"/>
    </reaction>
</comment>
<dbReference type="Gene3D" id="3.30.565.10">
    <property type="entry name" value="Histidine kinase-like ATPase, C-terminal domain"/>
    <property type="match status" value="1"/>
</dbReference>
<dbReference type="KEGG" id="ssai:N0B31_17700"/>
<keyword evidence="3" id="KW-0808">Transferase</keyword>
<dbReference type="PANTHER" id="PTHR43711:SF1">
    <property type="entry name" value="HISTIDINE KINASE 1"/>
    <property type="match status" value="1"/>
</dbReference>
<dbReference type="RefSeq" id="WP_260592941.1">
    <property type="nucleotide sequence ID" value="NZ_CP104003.1"/>
</dbReference>
<name>A0A9E7R1T9_9EURY</name>
<dbReference type="PANTHER" id="PTHR43711">
    <property type="entry name" value="TWO-COMPONENT HISTIDINE KINASE"/>
    <property type="match status" value="1"/>
</dbReference>
<feature type="domain" description="Histidine kinase" evidence="7">
    <location>
        <begin position="83"/>
        <end position="269"/>
    </location>
</feature>
<evidence type="ECO:0000256" key="6">
    <source>
        <dbReference type="SAM" id="MobiDB-lite"/>
    </source>
</evidence>
<dbReference type="InterPro" id="IPR036097">
    <property type="entry name" value="HisK_dim/P_sf"/>
</dbReference>
<dbReference type="EMBL" id="CP104003">
    <property type="protein sequence ID" value="UWM53947.1"/>
    <property type="molecule type" value="Genomic_DNA"/>
</dbReference>
<dbReference type="InterPro" id="IPR003661">
    <property type="entry name" value="HisK_dim/P_dom"/>
</dbReference>
<dbReference type="CDD" id="cd00082">
    <property type="entry name" value="HisKA"/>
    <property type="match status" value="1"/>
</dbReference>
<keyword evidence="5" id="KW-0902">Two-component regulatory system</keyword>
<evidence type="ECO:0000256" key="3">
    <source>
        <dbReference type="ARBA" id="ARBA00022679"/>
    </source>
</evidence>
<keyword evidence="9" id="KW-1185">Reference proteome</keyword>
<protein>
    <recommendedName>
        <fullName evidence="2">histidine kinase</fullName>
        <ecNumber evidence="2">2.7.13.3</ecNumber>
    </recommendedName>
</protein>
<evidence type="ECO:0000256" key="1">
    <source>
        <dbReference type="ARBA" id="ARBA00000085"/>
    </source>
</evidence>
<dbReference type="PROSITE" id="PS50109">
    <property type="entry name" value="HIS_KIN"/>
    <property type="match status" value="1"/>
</dbReference>
<dbReference type="Proteomes" id="UP001057580">
    <property type="component" value="Chromosome"/>
</dbReference>
<dbReference type="GO" id="GO:0000155">
    <property type="term" value="F:phosphorelay sensor kinase activity"/>
    <property type="evidence" value="ECO:0007669"/>
    <property type="project" value="InterPro"/>
</dbReference>
<dbReference type="EC" id="2.7.13.3" evidence="2"/>
<gene>
    <name evidence="8" type="ORF">N0B31_17700</name>
</gene>
<keyword evidence="4 8" id="KW-0418">Kinase</keyword>
<dbReference type="InterPro" id="IPR036890">
    <property type="entry name" value="HATPase_C_sf"/>
</dbReference>
<dbReference type="InterPro" id="IPR050736">
    <property type="entry name" value="Sensor_HK_Regulatory"/>
</dbReference>
<evidence type="ECO:0000259" key="7">
    <source>
        <dbReference type="PROSITE" id="PS50109"/>
    </source>
</evidence>
<dbReference type="Pfam" id="PF02518">
    <property type="entry name" value="HATPase_c"/>
    <property type="match status" value="1"/>
</dbReference>
<dbReference type="AlphaFoldDB" id="A0A9E7R1T9"/>
<sequence length="275" mass="29303">MPDVTIIRVTDETLEARIREFIRDTPEAVTIETISVVDDPFSEPEDDGTGGLVLSANGSGISLGGDADEPSQQSEQSQTFDADIAHDLRGPLSVAGGYIELARETGDLSHLHSATEALNRANQLLTHLQELSSEGRMVADPEPADIAVLARAAWRAVPTGDVTLEVTSTRTLMADKTRLQELFENLFCNVVEHAGSGITVRVGSTDGGFYVEDDGVGISESEREAVFETGYSGGVGTGQGLAIVERIAEAHGWRVELLEATDGGARFEFANVEMA</sequence>
<proteinExistence type="predicted"/>
<dbReference type="InterPro" id="IPR003594">
    <property type="entry name" value="HATPase_dom"/>
</dbReference>
<evidence type="ECO:0000256" key="4">
    <source>
        <dbReference type="ARBA" id="ARBA00022777"/>
    </source>
</evidence>
<feature type="region of interest" description="Disordered" evidence="6">
    <location>
        <begin position="39"/>
        <end position="79"/>
    </location>
</feature>
<evidence type="ECO:0000256" key="5">
    <source>
        <dbReference type="ARBA" id="ARBA00023012"/>
    </source>
</evidence>
<accession>A0A9E7R1T9</accession>
<dbReference type="Pfam" id="PF00512">
    <property type="entry name" value="HisKA"/>
    <property type="match status" value="1"/>
</dbReference>
<evidence type="ECO:0000313" key="8">
    <source>
        <dbReference type="EMBL" id="UWM53947.1"/>
    </source>
</evidence>
<dbReference type="InterPro" id="IPR005467">
    <property type="entry name" value="His_kinase_dom"/>
</dbReference>
<dbReference type="SMART" id="SM00387">
    <property type="entry name" value="HATPase_c"/>
    <property type="match status" value="1"/>
</dbReference>
<dbReference type="GeneID" id="74944296"/>
<dbReference type="SUPFAM" id="SSF55874">
    <property type="entry name" value="ATPase domain of HSP90 chaperone/DNA topoisomerase II/histidine kinase"/>
    <property type="match status" value="1"/>
</dbReference>
<feature type="compositionally biased region" description="Polar residues" evidence="6">
    <location>
        <begin position="70"/>
        <end position="79"/>
    </location>
</feature>
<evidence type="ECO:0000313" key="9">
    <source>
        <dbReference type="Proteomes" id="UP001057580"/>
    </source>
</evidence>
<reference evidence="8" key="1">
    <citation type="submission" date="2022-09" db="EMBL/GenBank/DDBJ databases">
        <title>Diverse halophilic archaea isolated from saline environments.</title>
        <authorList>
            <person name="Cui H.-L."/>
        </authorList>
    </citation>
    <scope>NUCLEOTIDE SEQUENCE</scope>
    <source>
        <strain evidence="8">ZS-35-S2</strain>
    </source>
</reference>
<dbReference type="Gene3D" id="1.10.287.130">
    <property type="match status" value="1"/>
</dbReference>
<dbReference type="SUPFAM" id="SSF47384">
    <property type="entry name" value="Homodimeric domain of signal transducing histidine kinase"/>
    <property type="match status" value="1"/>
</dbReference>
<evidence type="ECO:0000256" key="2">
    <source>
        <dbReference type="ARBA" id="ARBA00012438"/>
    </source>
</evidence>